<comment type="caution">
    <text evidence="2">The sequence shown here is derived from an EMBL/GenBank/DDBJ whole genome shotgun (WGS) entry which is preliminary data.</text>
</comment>
<keyword evidence="3" id="KW-1185">Reference proteome</keyword>
<dbReference type="SUPFAM" id="SSF53474">
    <property type="entry name" value="alpha/beta-Hydrolases"/>
    <property type="match status" value="1"/>
</dbReference>
<dbReference type="Pfam" id="PF12697">
    <property type="entry name" value="Abhydrolase_6"/>
    <property type="match status" value="1"/>
</dbReference>
<dbReference type="InterPro" id="IPR052897">
    <property type="entry name" value="Sec-Metab_Biosynth_Hydrolase"/>
</dbReference>
<dbReference type="EMBL" id="BAAAJK010000006">
    <property type="protein sequence ID" value="GAA1384504.1"/>
    <property type="molecule type" value="Genomic_DNA"/>
</dbReference>
<feature type="domain" description="AB hydrolase-1" evidence="1">
    <location>
        <begin position="4"/>
        <end position="268"/>
    </location>
</feature>
<proteinExistence type="predicted"/>
<accession>A0ABN1XMM3</accession>
<dbReference type="Proteomes" id="UP001501414">
    <property type="component" value="Unassembled WGS sequence"/>
</dbReference>
<dbReference type="RefSeq" id="WP_344019862.1">
    <property type="nucleotide sequence ID" value="NZ_BAAAJK010000006.1"/>
</dbReference>
<reference evidence="2 3" key="1">
    <citation type="journal article" date="2019" name="Int. J. Syst. Evol. Microbiol.">
        <title>The Global Catalogue of Microorganisms (GCM) 10K type strain sequencing project: providing services to taxonomists for standard genome sequencing and annotation.</title>
        <authorList>
            <consortium name="The Broad Institute Genomics Platform"/>
            <consortium name="The Broad Institute Genome Sequencing Center for Infectious Disease"/>
            <person name="Wu L."/>
            <person name="Ma J."/>
        </authorList>
    </citation>
    <scope>NUCLEOTIDE SEQUENCE [LARGE SCALE GENOMIC DNA]</scope>
    <source>
        <strain evidence="2 3">JCM 11896</strain>
    </source>
</reference>
<evidence type="ECO:0000259" key="1">
    <source>
        <dbReference type="Pfam" id="PF12697"/>
    </source>
</evidence>
<gene>
    <name evidence="2" type="ORF">GCM10009613_15410</name>
</gene>
<dbReference type="InterPro" id="IPR000073">
    <property type="entry name" value="AB_hydrolase_1"/>
</dbReference>
<keyword evidence="2" id="KW-0378">Hydrolase</keyword>
<evidence type="ECO:0000313" key="3">
    <source>
        <dbReference type="Proteomes" id="UP001501414"/>
    </source>
</evidence>
<dbReference type="PANTHER" id="PTHR37017:SF11">
    <property type="entry name" value="ESTERASE_LIPASE_THIOESTERASE DOMAIN-CONTAINING PROTEIN"/>
    <property type="match status" value="1"/>
</dbReference>
<evidence type="ECO:0000313" key="2">
    <source>
        <dbReference type="EMBL" id="GAA1384504.1"/>
    </source>
</evidence>
<organism evidence="2 3">
    <name type="scientific">Pseudonocardia kongjuensis</name>
    <dbReference type="NCBI Taxonomy" id="102227"/>
    <lineage>
        <taxon>Bacteria</taxon>
        <taxon>Bacillati</taxon>
        <taxon>Actinomycetota</taxon>
        <taxon>Actinomycetes</taxon>
        <taxon>Pseudonocardiales</taxon>
        <taxon>Pseudonocardiaceae</taxon>
        <taxon>Pseudonocardia</taxon>
    </lineage>
</organism>
<dbReference type="GO" id="GO:0016787">
    <property type="term" value="F:hydrolase activity"/>
    <property type="evidence" value="ECO:0007669"/>
    <property type="project" value="UniProtKB-KW"/>
</dbReference>
<dbReference type="InterPro" id="IPR029058">
    <property type="entry name" value="AB_hydrolase_fold"/>
</dbReference>
<dbReference type="PANTHER" id="PTHR37017">
    <property type="entry name" value="AB HYDROLASE-1 DOMAIN-CONTAINING PROTEIN-RELATED"/>
    <property type="match status" value="1"/>
</dbReference>
<sequence length="272" mass="28165">MRTFVLVHGAWHGAGHLCGLARELTCRGHRAIAVDLPGHGTRARFPSGYPDRPGWPDAPSPLAGLTLDDLAGDLLGLLRGLDRPGEERPVVVAHSIGGVVATRAAELAPGLVGELVYLAAFVPTVLGAAGAYLATPEAAAASGASLYLGDPAATGAVRIDPRRTDPGYRRELRETYLTGLDDADALAHALTPDQPLCLLGTDPAATAGRWGSVPRRYLRAARDRALPPGLQDLMISHADATAPATAFRTDTLDAGHALFASHPAAIADLLGG</sequence>
<name>A0ABN1XMM3_9PSEU</name>
<dbReference type="Gene3D" id="3.40.50.1820">
    <property type="entry name" value="alpha/beta hydrolase"/>
    <property type="match status" value="1"/>
</dbReference>
<protein>
    <submittedName>
        <fullName evidence="2">Alpha/beta hydrolase</fullName>
    </submittedName>
</protein>